<proteinExistence type="predicted"/>
<dbReference type="RefSeq" id="WP_162485254.1">
    <property type="nucleotide sequence ID" value="NZ_CATNZX010000001.1"/>
</dbReference>
<accession>A0A140GQV9</accession>
<gene>
    <name evidence="1" type="ORF">JFP838_pA0002</name>
</gene>
<evidence type="ECO:0000313" key="2">
    <source>
        <dbReference type="Proteomes" id="UP000070260"/>
    </source>
</evidence>
<organism evidence="1 2">
    <name type="scientific">Clostridium perfringens</name>
    <dbReference type="NCBI Taxonomy" id="1502"/>
    <lineage>
        <taxon>Bacteria</taxon>
        <taxon>Bacillati</taxon>
        <taxon>Bacillota</taxon>
        <taxon>Clostridia</taxon>
        <taxon>Eubacteriales</taxon>
        <taxon>Clostridiaceae</taxon>
        <taxon>Clostridium</taxon>
    </lineage>
</organism>
<geneLocation type="plasmid" evidence="1 2">
    <name>pJFP838A</name>
</geneLocation>
<evidence type="ECO:0000313" key="1">
    <source>
        <dbReference type="EMBL" id="AMN30918.1"/>
    </source>
</evidence>
<reference evidence="1 2" key="1">
    <citation type="journal article" date="2016" name="PLoS ONE">
        <title>Plasmid Characterization and Chromosome Analysis of Two netF+ Clostridium perfringens Isolates Associated with Foal and Canine Necrotizing Enteritis.</title>
        <authorList>
            <person name="Mehdizadeh Gohari I."/>
            <person name="Kropinski A.M."/>
            <person name="Weese S.J."/>
            <person name="Parreira V.R."/>
            <person name="Whitehead A.E."/>
            <person name="Boerlin P."/>
            <person name="Prescott J.F."/>
        </authorList>
    </citation>
    <scope>NUCLEOTIDE SEQUENCE [LARGE SCALE GENOMIC DNA]</scope>
    <source>
        <strain evidence="1 2">JP838</strain>
        <plasmid evidence="2">Plasmid pJFP838A</plasmid>
    </source>
</reference>
<sequence>MDKFKMIVLKEHGYEMDYSKELGKRKIPSTEKRTLRKVARRKLKRNLIKTFEGII</sequence>
<dbReference type="AlphaFoldDB" id="A0A140GQV9"/>
<dbReference type="EMBL" id="CP013615">
    <property type="protein sequence ID" value="AMN30918.1"/>
    <property type="molecule type" value="Genomic_DNA"/>
</dbReference>
<dbReference type="Proteomes" id="UP000070260">
    <property type="component" value="Plasmid pJFP838A"/>
</dbReference>
<dbReference type="PATRIC" id="fig|1502.177.peg.3208"/>
<name>A0A140GQV9_CLOPF</name>
<keyword evidence="1" id="KW-0614">Plasmid</keyword>
<protein>
    <submittedName>
        <fullName evidence="1">Uncharacterized protein</fullName>
    </submittedName>
</protein>